<accession>A0A511YXZ4</accession>
<evidence type="ECO:0000313" key="2">
    <source>
        <dbReference type="Proteomes" id="UP000321484"/>
    </source>
</evidence>
<protein>
    <submittedName>
        <fullName evidence="1">Uncharacterized protein</fullName>
    </submittedName>
</protein>
<proteinExistence type="predicted"/>
<reference evidence="1 2" key="1">
    <citation type="submission" date="2019-07" db="EMBL/GenBank/DDBJ databases">
        <title>Whole genome shotgun sequence of Actinotalea fermentans NBRC 105374.</title>
        <authorList>
            <person name="Hosoyama A."/>
            <person name="Uohara A."/>
            <person name="Ohji S."/>
            <person name="Ichikawa N."/>
        </authorList>
    </citation>
    <scope>NUCLEOTIDE SEQUENCE [LARGE SCALE GENOMIC DNA]</scope>
    <source>
        <strain evidence="1 2">NBRC 105374</strain>
    </source>
</reference>
<evidence type="ECO:0000313" key="1">
    <source>
        <dbReference type="EMBL" id="GEN80083.1"/>
    </source>
</evidence>
<comment type="caution">
    <text evidence="1">The sequence shown here is derived from an EMBL/GenBank/DDBJ whole genome shotgun (WGS) entry which is preliminary data.</text>
</comment>
<dbReference type="Proteomes" id="UP000321484">
    <property type="component" value="Unassembled WGS sequence"/>
</dbReference>
<dbReference type="EMBL" id="BJYK01000005">
    <property type="protein sequence ID" value="GEN80083.1"/>
    <property type="molecule type" value="Genomic_DNA"/>
</dbReference>
<dbReference type="RefSeq" id="WP_146819508.1">
    <property type="nucleotide sequence ID" value="NZ_BJYK01000005.1"/>
</dbReference>
<name>A0A511YXZ4_9CELL</name>
<sequence>MQYAPGDLIDAVTILLPTGGRTSVVAAMPETGATVVLTRDGVVVGRGAQLDDTSTPVETTPDAQVFYGTGEVLLCSLPGADAPELDLPPGIYQAYAVLPVTLQQVTEADGTTRAVSDTLVLRSQPVDVIVEAPRD</sequence>
<dbReference type="AlphaFoldDB" id="A0A511YXZ4"/>
<keyword evidence="2" id="KW-1185">Reference proteome</keyword>
<gene>
    <name evidence="1" type="ORF">AFE02nite_18170</name>
</gene>
<organism evidence="1 2">
    <name type="scientific">Actinotalea fermentans</name>
    <dbReference type="NCBI Taxonomy" id="43671"/>
    <lineage>
        <taxon>Bacteria</taxon>
        <taxon>Bacillati</taxon>
        <taxon>Actinomycetota</taxon>
        <taxon>Actinomycetes</taxon>
        <taxon>Micrococcales</taxon>
        <taxon>Cellulomonadaceae</taxon>
        <taxon>Actinotalea</taxon>
    </lineage>
</organism>